<name>A0ABU3P627_9BURK</name>
<dbReference type="PIRSF" id="PIRSF006268">
    <property type="entry name" value="ApbE"/>
    <property type="match status" value="1"/>
</dbReference>
<keyword evidence="4 11" id="KW-0285">Flavoprotein</keyword>
<dbReference type="SUPFAM" id="SSF143631">
    <property type="entry name" value="ApbE-like"/>
    <property type="match status" value="1"/>
</dbReference>
<evidence type="ECO:0000256" key="11">
    <source>
        <dbReference type="PIRNR" id="PIRNR006268"/>
    </source>
</evidence>
<evidence type="ECO:0000256" key="10">
    <source>
        <dbReference type="ARBA" id="ARBA00048540"/>
    </source>
</evidence>
<comment type="cofactor">
    <cofactor evidence="1">
        <name>Mg(2+)</name>
        <dbReference type="ChEBI" id="CHEBI:18420"/>
    </cofactor>
</comment>
<feature type="signal peptide" evidence="12">
    <location>
        <begin position="1"/>
        <end position="31"/>
    </location>
</feature>
<gene>
    <name evidence="13" type="ORF">RQP53_01935</name>
</gene>
<keyword evidence="8 11" id="KW-0460">Magnesium</keyword>
<evidence type="ECO:0000256" key="8">
    <source>
        <dbReference type="ARBA" id="ARBA00022842"/>
    </source>
</evidence>
<evidence type="ECO:0000256" key="12">
    <source>
        <dbReference type="SAM" id="SignalP"/>
    </source>
</evidence>
<comment type="catalytic activity">
    <reaction evidence="10 11">
        <text>L-threonyl-[protein] + FAD = FMN-L-threonyl-[protein] + AMP + H(+)</text>
        <dbReference type="Rhea" id="RHEA:36847"/>
        <dbReference type="Rhea" id="RHEA-COMP:11060"/>
        <dbReference type="Rhea" id="RHEA-COMP:11061"/>
        <dbReference type="ChEBI" id="CHEBI:15378"/>
        <dbReference type="ChEBI" id="CHEBI:30013"/>
        <dbReference type="ChEBI" id="CHEBI:57692"/>
        <dbReference type="ChEBI" id="CHEBI:74257"/>
        <dbReference type="ChEBI" id="CHEBI:456215"/>
        <dbReference type="EC" id="2.7.1.180"/>
    </reaction>
</comment>
<keyword evidence="5 11" id="KW-0808">Transferase</keyword>
<comment type="similarity">
    <text evidence="11">Belongs to the ApbE family.</text>
</comment>
<evidence type="ECO:0000256" key="6">
    <source>
        <dbReference type="ARBA" id="ARBA00022723"/>
    </source>
</evidence>
<proteinExistence type="inferred from homology"/>
<keyword evidence="14" id="KW-1185">Reference proteome</keyword>
<protein>
    <recommendedName>
        <fullName evidence="3 11">FAD:protein FMN transferase</fullName>
        <ecNumber evidence="2 11">2.7.1.180</ecNumber>
    </recommendedName>
    <alternativeName>
        <fullName evidence="9 11">Flavin transferase</fullName>
    </alternativeName>
</protein>
<evidence type="ECO:0000313" key="13">
    <source>
        <dbReference type="EMBL" id="MDT8998029.1"/>
    </source>
</evidence>
<dbReference type="PANTHER" id="PTHR30040">
    <property type="entry name" value="THIAMINE BIOSYNTHESIS LIPOPROTEIN APBE"/>
    <property type="match status" value="1"/>
</dbReference>
<keyword evidence="12" id="KW-0732">Signal</keyword>
<dbReference type="EMBL" id="JAVXZY010000001">
    <property type="protein sequence ID" value="MDT8998029.1"/>
    <property type="molecule type" value="Genomic_DNA"/>
</dbReference>
<evidence type="ECO:0000256" key="2">
    <source>
        <dbReference type="ARBA" id="ARBA00011955"/>
    </source>
</evidence>
<organism evidence="13 14">
    <name type="scientific">Roseateles aquae</name>
    <dbReference type="NCBI Taxonomy" id="3077235"/>
    <lineage>
        <taxon>Bacteria</taxon>
        <taxon>Pseudomonadati</taxon>
        <taxon>Pseudomonadota</taxon>
        <taxon>Betaproteobacteria</taxon>
        <taxon>Burkholderiales</taxon>
        <taxon>Sphaerotilaceae</taxon>
        <taxon>Roseateles</taxon>
    </lineage>
</organism>
<dbReference type="InterPro" id="IPR024932">
    <property type="entry name" value="ApbE"/>
</dbReference>
<feature type="chain" id="PRO_5046550837" description="FAD:protein FMN transferase" evidence="12">
    <location>
        <begin position="32"/>
        <end position="354"/>
    </location>
</feature>
<keyword evidence="6 11" id="KW-0479">Metal-binding</keyword>
<evidence type="ECO:0000256" key="4">
    <source>
        <dbReference type="ARBA" id="ARBA00022630"/>
    </source>
</evidence>
<evidence type="ECO:0000256" key="1">
    <source>
        <dbReference type="ARBA" id="ARBA00001946"/>
    </source>
</evidence>
<dbReference type="Pfam" id="PF02424">
    <property type="entry name" value="ApbE"/>
    <property type="match status" value="1"/>
</dbReference>
<dbReference type="GO" id="GO:0016740">
    <property type="term" value="F:transferase activity"/>
    <property type="evidence" value="ECO:0007669"/>
    <property type="project" value="UniProtKB-KW"/>
</dbReference>
<evidence type="ECO:0000256" key="3">
    <source>
        <dbReference type="ARBA" id="ARBA00016337"/>
    </source>
</evidence>
<evidence type="ECO:0000256" key="7">
    <source>
        <dbReference type="ARBA" id="ARBA00022827"/>
    </source>
</evidence>
<dbReference type="EC" id="2.7.1.180" evidence="2 11"/>
<dbReference type="Gene3D" id="3.10.520.10">
    <property type="entry name" value="ApbE-like domains"/>
    <property type="match status" value="1"/>
</dbReference>
<evidence type="ECO:0000313" key="14">
    <source>
        <dbReference type="Proteomes" id="UP001246372"/>
    </source>
</evidence>
<keyword evidence="7 11" id="KW-0274">FAD</keyword>
<dbReference type="Proteomes" id="UP001246372">
    <property type="component" value="Unassembled WGS sequence"/>
</dbReference>
<sequence>MMQMQQGKPALTRRQLGMSSLLLLLPAWVQARSSPSSPGADSTAVQRDSALLMGTRVDIIAVHADPAQRESALTAAWDEMLRLSEMMSRYRSASQISLLAQAAGAAALPVAPELMQMLQQAARLHRLSEGRFDISVGAYSDWHFEAGHRPSLPDAATLRRQRGLVDASQIELDAAHGTARLARAGMKLDLGGIAKLPILEAGLRQLQAHGIANALINGGGDVLCSGTLLGQPWRIGLRDPRAPQRLLGVLPLRGGVVAASGDYERGFDLRGRRYHHILDPRRGQPSQGLHGLALVADDVTAVNGWGAAMMVAGPQLARQWAAALPGVEAMLADKEQVWLSSGLRQRLGPNIIDP</sequence>
<dbReference type="PANTHER" id="PTHR30040:SF2">
    <property type="entry name" value="FAD:PROTEIN FMN TRANSFERASE"/>
    <property type="match status" value="1"/>
</dbReference>
<evidence type="ECO:0000256" key="9">
    <source>
        <dbReference type="ARBA" id="ARBA00031306"/>
    </source>
</evidence>
<comment type="caution">
    <text evidence="13">The sequence shown here is derived from an EMBL/GenBank/DDBJ whole genome shotgun (WGS) entry which is preliminary data.</text>
</comment>
<evidence type="ECO:0000256" key="5">
    <source>
        <dbReference type="ARBA" id="ARBA00022679"/>
    </source>
</evidence>
<dbReference type="InterPro" id="IPR003374">
    <property type="entry name" value="ApbE-like_sf"/>
</dbReference>
<reference evidence="13" key="1">
    <citation type="submission" date="2023-09" db="EMBL/GenBank/DDBJ databases">
        <title>Paucibacter sp. APW11 Genome sequencing and assembly.</title>
        <authorList>
            <person name="Kim I."/>
        </authorList>
    </citation>
    <scope>NUCLEOTIDE SEQUENCE</scope>
    <source>
        <strain evidence="13">APW11</strain>
    </source>
</reference>
<accession>A0ABU3P627</accession>